<evidence type="ECO:0000313" key="2">
    <source>
        <dbReference type="Proteomes" id="UP000174145"/>
    </source>
</evidence>
<keyword evidence="2" id="KW-1185">Reference proteome</keyword>
<dbReference type="GO" id="GO:0000428">
    <property type="term" value="C:DNA-directed RNA polymerase complex"/>
    <property type="evidence" value="ECO:0007669"/>
    <property type="project" value="UniProtKB-KW"/>
</dbReference>
<sequence>MDELYKIIKLASDNDLCRTIVNFRFSIDRDTHSKLYNNIQLDLINNNNYINLLFNKISNIREIRACFKTKKNNNSITFINPNYYYVNTKSTKDKNLHVNIIHNGINTNLLHDYLNYACTSFDSFIKKKKFKKKTLIKLFNANHVNSYSMTQTRYHIIESKFDMDAKESHVKFKLILELDNEKIITQGRLLLPNSIGITLSNRSRIILYNNYKIQIILSKGKNETFTKFVEFTNNVLNTCFDIINIYTNILYTSNIIKDLYINCDFNYRSDKFKYPVFFNNKHIRFFGKNKINIKTITNYDTINNILISIKNIEQELQYVYNNLESINPFDSNITDINYVINEIQNIKLK</sequence>
<reference evidence="1 2" key="1">
    <citation type="journal article" date="2014" name="Virology">
        <title>The complete genome sequence of the Alphaentomopoxvirus Anomala cuprea entomopoxvirus, including its terminal hairpin loop sequences, suggests a potentially unique mode of apoptosis inhibition and mode of DNA replication.</title>
        <authorList>
            <person name="Mitsuhashi W."/>
            <person name="Miyamoto K."/>
            <person name="Wada S."/>
        </authorList>
    </citation>
    <scope>NUCLEOTIDE SEQUENCE [LARGE SCALE GENOMIC DNA]</scope>
    <source>
        <strain evidence="1">CV6M</strain>
    </source>
</reference>
<evidence type="ECO:0000313" key="1">
    <source>
        <dbReference type="EMBL" id="BAO49550.1"/>
    </source>
</evidence>
<keyword evidence="1" id="KW-0804">Transcription</keyword>
<dbReference type="EMBL" id="AP013055">
    <property type="protein sequence ID" value="BAO49550.1"/>
    <property type="molecule type" value="Genomic_DNA"/>
</dbReference>
<dbReference type="Proteomes" id="UP000174145">
    <property type="component" value="Segment"/>
</dbReference>
<proteinExistence type="predicted"/>
<dbReference type="OrthoDB" id="24154at10239"/>
<dbReference type="RefSeq" id="YP_009001663.1">
    <property type="nucleotide sequence ID" value="NC_023426.1"/>
</dbReference>
<protein>
    <submittedName>
        <fullName evidence="1">DNA-directed RNA polymerase beta chain</fullName>
    </submittedName>
</protein>
<name>W6JL37_9POXV</name>
<dbReference type="KEGG" id="vg:18263619"/>
<keyword evidence="1" id="KW-0240">DNA-directed RNA polymerase</keyword>
<accession>W6JL37</accession>
<dbReference type="GeneID" id="18263619"/>
<dbReference type="SMR" id="W6JL37"/>
<organism evidence="1 2">
    <name type="scientific">Alphaentomopoxvirus acuprea</name>
    <dbReference type="NCBI Taxonomy" id="62099"/>
    <lineage>
        <taxon>Viruses</taxon>
        <taxon>Varidnaviria</taxon>
        <taxon>Bamfordvirae</taxon>
        <taxon>Nucleocytoviricota</taxon>
        <taxon>Pokkesviricetes</taxon>
        <taxon>Chitovirales</taxon>
        <taxon>Poxviridae</taxon>
        <taxon>Entomopoxvirinae</taxon>
        <taxon>Alphaentomopoxvirus</taxon>
    </lineage>
</organism>